<dbReference type="InterPro" id="IPR029055">
    <property type="entry name" value="Ntn_hydrolases_N"/>
</dbReference>
<evidence type="ECO:0000256" key="1">
    <source>
        <dbReference type="ARBA" id="ARBA00005187"/>
    </source>
</evidence>
<protein>
    <recommendedName>
        <fullName evidence="2">asparagine synthase (glutamine-hydrolyzing)</fullName>
        <ecNumber evidence="2">6.3.5.4</ecNumber>
    </recommendedName>
</protein>
<comment type="pathway">
    <text evidence="1">Amino-acid biosynthesis; L-asparagine biosynthesis; L-asparagine from L-aspartate (L-Gln route): step 1/1.</text>
</comment>
<evidence type="ECO:0000259" key="4">
    <source>
        <dbReference type="Pfam" id="PF00733"/>
    </source>
</evidence>
<evidence type="ECO:0000313" key="5">
    <source>
        <dbReference type="EMBL" id="MDR7157122.1"/>
    </source>
</evidence>
<comment type="caution">
    <text evidence="5">The sequence shown here is derived from an EMBL/GenBank/DDBJ whole genome shotgun (WGS) entry which is preliminary data.</text>
</comment>
<comment type="catalytic activity">
    <reaction evidence="3">
        <text>L-aspartate + L-glutamine + ATP + H2O = L-asparagine + L-glutamate + AMP + diphosphate + H(+)</text>
        <dbReference type="Rhea" id="RHEA:12228"/>
        <dbReference type="ChEBI" id="CHEBI:15377"/>
        <dbReference type="ChEBI" id="CHEBI:15378"/>
        <dbReference type="ChEBI" id="CHEBI:29985"/>
        <dbReference type="ChEBI" id="CHEBI:29991"/>
        <dbReference type="ChEBI" id="CHEBI:30616"/>
        <dbReference type="ChEBI" id="CHEBI:33019"/>
        <dbReference type="ChEBI" id="CHEBI:58048"/>
        <dbReference type="ChEBI" id="CHEBI:58359"/>
        <dbReference type="ChEBI" id="CHEBI:456215"/>
        <dbReference type="EC" id="6.3.5.4"/>
    </reaction>
</comment>
<evidence type="ECO:0000256" key="2">
    <source>
        <dbReference type="ARBA" id="ARBA00012737"/>
    </source>
</evidence>
<dbReference type="RefSeq" id="WP_310227648.1">
    <property type="nucleotide sequence ID" value="NZ_JAVDWV010000029.1"/>
</dbReference>
<dbReference type="SUPFAM" id="SSF56235">
    <property type="entry name" value="N-terminal nucleophile aminohydrolases (Ntn hydrolases)"/>
    <property type="match status" value="1"/>
</dbReference>
<organism evidence="5 6">
    <name type="scientific">Sphingobium xenophagum</name>
    <dbReference type="NCBI Taxonomy" id="121428"/>
    <lineage>
        <taxon>Bacteria</taxon>
        <taxon>Pseudomonadati</taxon>
        <taxon>Pseudomonadota</taxon>
        <taxon>Alphaproteobacteria</taxon>
        <taxon>Sphingomonadales</taxon>
        <taxon>Sphingomonadaceae</taxon>
        <taxon>Sphingobium</taxon>
    </lineage>
</organism>
<sequence length="581" mass="61870">MENYLILASSLADPAPIPAWIRAAIADRSDLAIVIDDAGLLVATTPGLTPAGLPREGEWVLGDVFQRETSDRAHSKSGTATSASMRPQDLMRHYWGHYVAVLRDGPTVLDIVRAPFGRLPCLYTQRDGLTLIASDLTLLALAGWMPSGLDWGAIAHRLAFQNIASPTTCLAGVTELQGGACLHICDGAITVTQAWTPWDHGGRRHWTDDRDEAADALRRAVTAAVRASRGDAERVLLMLSGGLDSSILAAALASQGGAYHCFNLSSLSGNGDERGYARAVASHLGAPILEAEWDVGLVDISRSHAAGLPNPMARSFMQATNALLAQAIGTSGADLSIDGGAGDNVFCALQSVAPVTDALVRGGRLHEAWAVALSIASLAQVGAATVFTQAVKRAFRRSPAYRWHGETQFLASDMVSDQAIIAGHPWLQASKGAETGTAAHIALIVAAQTWAEASDLHSPVRHASPLATQPVVEACLRVPSWWWFDDGRNRVIARNAYAARLPPDIIERRTKGSPDGYIAALYTANRTTIRTMLLDGRLRAAGLLDVPALERALGECGPLRGTAYHRLMRLADVEAWIAGRS</sequence>
<keyword evidence="5" id="KW-0436">Ligase</keyword>
<dbReference type="EMBL" id="JAVDWV010000029">
    <property type="protein sequence ID" value="MDR7157122.1"/>
    <property type="molecule type" value="Genomic_DNA"/>
</dbReference>
<accession>A0ABU1X6C2</accession>
<dbReference type="GO" id="GO:0004066">
    <property type="term" value="F:asparagine synthase (glutamine-hydrolyzing) activity"/>
    <property type="evidence" value="ECO:0007669"/>
    <property type="project" value="UniProtKB-EC"/>
</dbReference>
<dbReference type="InterPro" id="IPR001962">
    <property type="entry name" value="Asn_synthase"/>
</dbReference>
<dbReference type="Pfam" id="PF00733">
    <property type="entry name" value="Asn_synthase"/>
    <property type="match status" value="1"/>
</dbReference>
<dbReference type="PANTHER" id="PTHR43284:SF1">
    <property type="entry name" value="ASPARAGINE SYNTHETASE"/>
    <property type="match status" value="1"/>
</dbReference>
<dbReference type="SUPFAM" id="SSF52402">
    <property type="entry name" value="Adenine nucleotide alpha hydrolases-like"/>
    <property type="match status" value="1"/>
</dbReference>
<evidence type="ECO:0000313" key="6">
    <source>
        <dbReference type="Proteomes" id="UP001267638"/>
    </source>
</evidence>
<keyword evidence="6" id="KW-1185">Reference proteome</keyword>
<reference evidence="5 6" key="1">
    <citation type="submission" date="2023-07" db="EMBL/GenBank/DDBJ databases">
        <title>Sorghum-associated microbial communities from plants grown in Nebraska, USA.</title>
        <authorList>
            <person name="Schachtman D."/>
        </authorList>
    </citation>
    <scope>NUCLEOTIDE SEQUENCE [LARGE SCALE GENOMIC DNA]</scope>
    <source>
        <strain evidence="5 6">4256</strain>
    </source>
</reference>
<feature type="domain" description="Asparagine synthetase" evidence="4">
    <location>
        <begin position="217"/>
        <end position="577"/>
    </location>
</feature>
<dbReference type="PANTHER" id="PTHR43284">
    <property type="entry name" value="ASPARAGINE SYNTHETASE (GLUTAMINE-HYDROLYZING)"/>
    <property type="match status" value="1"/>
</dbReference>
<evidence type="ECO:0000256" key="3">
    <source>
        <dbReference type="ARBA" id="ARBA00048741"/>
    </source>
</evidence>
<name>A0ABU1X6C2_SPHXE</name>
<gene>
    <name evidence="5" type="ORF">J2W40_003970</name>
</gene>
<dbReference type="Gene3D" id="3.60.20.10">
    <property type="entry name" value="Glutamine Phosphoribosylpyrophosphate, subunit 1, domain 1"/>
    <property type="match status" value="1"/>
</dbReference>
<dbReference type="InterPro" id="IPR014729">
    <property type="entry name" value="Rossmann-like_a/b/a_fold"/>
</dbReference>
<dbReference type="InterPro" id="IPR051786">
    <property type="entry name" value="ASN_synthetase/amidase"/>
</dbReference>
<dbReference type="Proteomes" id="UP001267638">
    <property type="component" value="Unassembled WGS sequence"/>
</dbReference>
<dbReference type="Gene3D" id="3.40.50.620">
    <property type="entry name" value="HUPs"/>
    <property type="match status" value="2"/>
</dbReference>
<proteinExistence type="predicted"/>
<dbReference type="EC" id="6.3.5.4" evidence="2"/>